<evidence type="ECO:0000256" key="2">
    <source>
        <dbReference type="ARBA" id="ARBA00007362"/>
    </source>
</evidence>
<sequence length="314" mass="32121">MRSSTFVATPGSASQWRIHLKLLGMAALWGGSWPAGRVLAQALPPLAVASWRFGIALVLLLAWLHATAGLRRLCGLSARQWGGLALAGAVGVFGYAVFFMLGLAQVPAGRAALVVTTNPVATTLLAAWWFGERLNRRIGVGMALATAGAWVVITHGQPLTLLTGGLGVGELLLLGCAACWVAYTLMGRRLLQGVDALTTTTVTAGLGMVLLLASALVFERPQALAAPLQAGAGIWAALFFLAAGATVLAYAWYFEGVSALGAGAASAYITLVPVFGVLFAAIGLGEQVDGSMAVGGALAVGGLAVMNLARRSPT</sequence>
<comment type="caution">
    <text evidence="8">The sequence shown here is derived from an EMBL/GenBank/DDBJ whole genome shotgun (WGS) entry which is preliminary data.</text>
</comment>
<keyword evidence="9" id="KW-1185">Reference proteome</keyword>
<keyword evidence="4 6" id="KW-1133">Transmembrane helix</keyword>
<evidence type="ECO:0000313" key="9">
    <source>
        <dbReference type="Proteomes" id="UP001606302"/>
    </source>
</evidence>
<keyword evidence="3 6" id="KW-0812">Transmembrane</keyword>
<name>A0ABW7GHT7_9BURK</name>
<gene>
    <name evidence="8" type="ORF">ACG04Q_07910</name>
</gene>
<dbReference type="Pfam" id="PF00892">
    <property type="entry name" value="EamA"/>
    <property type="match status" value="2"/>
</dbReference>
<evidence type="ECO:0000256" key="3">
    <source>
        <dbReference type="ARBA" id="ARBA00022692"/>
    </source>
</evidence>
<evidence type="ECO:0000256" key="1">
    <source>
        <dbReference type="ARBA" id="ARBA00004141"/>
    </source>
</evidence>
<evidence type="ECO:0000256" key="6">
    <source>
        <dbReference type="SAM" id="Phobius"/>
    </source>
</evidence>
<feature type="transmembrane region" description="Helical" evidence="6">
    <location>
        <begin position="230"/>
        <end position="253"/>
    </location>
</feature>
<evidence type="ECO:0000313" key="8">
    <source>
        <dbReference type="EMBL" id="MFG6461491.1"/>
    </source>
</evidence>
<comment type="subcellular location">
    <subcellularLocation>
        <location evidence="1">Membrane</location>
        <topology evidence="1">Multi-pass membrane protein</topology>
    </subcellularLocation>
</comment>
<evidence type="ECO:0000256" key="4">
    <source>
        <dbReference type="ARBA" id="ARBA00022989"/>
    </source>
</evidence>
<dbReference type="InterPro" id="IPR037185">
    <property type="entry name" value="EmrE-like"/>
</dbReference>
<feature type="transmembrane region" description="Helical" evidence="6">
    <location>
        <begin position="265"/>
        <end position="284"/>
    </location>
</feature>
<proteinExistence type="inferred from homology"/>
<feature type="transmembrane region" description="Helical" evidence="6">
    <location>
        <begin position="110"/>
        <end position="131"/>
    </location>
</feature>
<dbReference type="InterPro" id="IPR050638">
    <property type="entry name" value="AA-Vitamin_Transporters"/>
</dbReference>
<dbReference type="Gene3D" id="1.10.3730.20">
    <property type="match status" value="1"/>
</dbReference>
<feature type="transmembrane region" description="Helical" evidence="6">
    <location>
        <begin position="82"/>
        <end position="104"/>
    </location>
</feature>
<evidence type="ECO:0000256" key="5">
    <source>
        <dbReference type="ARBA" id="ARBA00023136"/>
    </source>
</evidence>
<organism evidence="8 9">
    <name type="scientific">Pelomonas lactea</name>
    <dbReference type="NCBI Taxonomy" id="3299030"/>
    <lineage>
        <taxon>Bacteria</taxon>
        <taxon>Pseudomonadati</taxon>
        <taxon>Pseudomonadota</taxon>
        <taxon>Betaproteobacteria</taxon>
        <taxon>Burkholderiales</taxon>
        <taxon>Sphaerotilaceae</taxon>
        <taxon>Roseateles</taxon>
    </lineage>
</organism>
<dbReference type="RefSeq" id="WP_394510346.1">
    <property type="nucleotide sequence ID" value="NZ_JBIGHX010000002.1"/>
</dbReference>
<protein>
    <submittedName>
        <fullName evidence="8">DMT family transporter</fullName>
    </submittedName>
</protein>
<dbReference type="PANTHER" id="PTHR32322">
    <property type="entry name" value="INNER MEMBRANE TRANSPORTER"/>
    <property type="match status" value="1"/>
</dbReference>
<reference evidence="8 9" key="1">
    <citation type="submission" date="2024-08" db="EMBL/GenBank/DDBJ databases">
        <authorList>
            <person name="Lu H."/>
        </authorList>
    </citation>
    <scope>NUCLEOTIDE SEQUENCE [LARGE SCALE GENOMIC DNA]</scope>
    <source>
        <strain evidence="8 9">DXS20W</strain>
    </source>
</reference>
<dbReference type="PANTHER" id="PTHR32322:SF2">
    <property type="entry name" value="EAMA DOMAIN-CONTAINING PROTEIN"/>
    <property type="match status" value="1"/>
</dbReference>
<keyword evidence="5 6" id="KW-0472">Membrane</keyword>
<accession>A0ABW7GHT7</accession>
<dbReference type="EMBL" id="JBIGHX010000002">
    <property type="protein sequence ID" value="MFG6461491.1"/>
    <property type="molecule type" value="Genomic_DNA"/>
</dbReference>
<comment type="similarity">
    <text evidence="2">Belongs to the EamA transporter family.</text>
</comment>
<feature type="transmembrane region" description="Helical" evidence="6">
    <location>
        <begin position="197"/>
        <end position="218"/>
    </location>
</feature>
<feature type="transmembrane region" description="Helical" evidence="6">
    <location>
        <begin position="290"/>
        <end position="309"/>
    </location>
</feature>
<feature type="domain" description="EamA" evidence="7">
    <location>
        <begin position="169"/>
        <end position="307"/>
    </location>
</feature>
<evidence type="ECO:0000259" key="7">
    <source>
        <dbReference type="Pfam" id="PF00892"/>
    </source>
</evidence>
<feature type="transmembrane region" description="Helical" evidence="6">
    <location>
        <begin position="50"/>
        <end position="70"/>
    </location>
</feature>
<feature type="transmembrane region" description="Helical" evidence="6">
    <location>
        <begin position="138"/>
        <end position="156"/>
    </location>
</feature>
<feature type="transmembrane region" description="Helical" evidence="6">
    <location>
        <begin position="162"/>
        <end position="185"/>
    </location>
</feature>
<dbReference type="SUPFAM" id="SSF103481">
    <property type="entry name" value="Multidrug resistance efflux transporter EmrE"/>
    <property type="match status" value="2"/>
</dbReference>
<dbReference type="Proteomes" id="UP001606302">
    <property type="component" value="Unassembled WGS sequence"/>
</dbReference>
<feature type="domain" description="EamA" evidence="7">
    <location>
        <begin position="20"/>
        <end position="153"/>
    </location>
</feature>
<dbReference type="InterPro" id="IPR000620">
    <property type="entry name" value="EamA_dom"/>
</dbReference>